<keyword evidence="1" id="KW-0472">Membrane</keyword>
<comment type="caution">
    <text evidence="2">The sequence shown here is derived from an EMBL/GenBank/DDBJ whole genome shotgun (WGS) entry which is preliminary data.</text>
</comment>
<accession>A0A412G483</accession>
<dbReference type="AlphaFoldDB" id="A0A412G483"/>
<dbReference type="EMBL" id="QRUP01000004">
    <property type="protein sequence ID" value="RGR75483.1"/>
    <property type="molecule type" value="Genomic_DNA"/>
</dbReference>
<evidence type="ECO:0000313" key="2">
    <source>
        <dbReference type="EMBL" id="RGR75483.1"/>
    </source>
</evidence>
<evidence type="ECO:0008006" key="4">
    <source>
        <dbReference type="Google" id="ProtNLM"/>
    </source>
</evidence>
<sequence length="94" mass="11398">MLDIGQFRLTCMTTIGMNSQNLKFFQNFRTIYIVWEVSISRNSRARRKMNKRKRDFTLWWIDHENEIQCSVMIVVLILKLLFIVVFAILLWKII</sequence>
<evidence type="ECO:0000313" key="3">
    <source>
        <dbReference type="Proteomes" id="UP000284178"/>
    </source>
</evidence>
<keyword evidence="1" id="KW-0812">Transmembrane</keyword>
<feature type="transmembrane region" description="Helical" evidence="1">
    <location>
        <begin position="70"/>
        <end position="91"/>
    </location>
</feature>
<dbReference type="Proteomes" id="UP000284178">
    <property type="component" value="Unassembled WGS sequence"/>
</dbReference>
<proteinExistence type="predicted"/>
<evidence type="ECO:0000256" key="1">
    <source>
        <dbReference type="SAM" id="Phobius"/>
    </source>
</evidence>
<name>A0A412G483_9FIRM</name>
<keyword evidence="1" id="KW-1133">Transmembrane helix</keyword>
<reference evidence="2 3" key="1">
    <citation type="submission" date="2018-08" db="EMBL/GenBank/DDBJ databases">
        <title>A genome reference for cultivated species of the human gut microbiota.</title>
        <authorList>
            <person name="Zou Y."/>
            <person name="Xue W."/>
            <person name="Luo G."/>
        </authorList>
    </citation>
    <scope>NUCLEOTIDE SEQUENCE [LARGE SCALE GENOMIC DNA]</scope>
    <source>
        <strain evidence="2 3">AF24-29</strain>
    </source>
</reference>
<organism evidence="2 3">
    <name type="scientific">Holdemania filiformis</name>
    <dbReference type="NCBI Taxonomy" id="61171"/>
    <lineage>
        <taxon>Bacteria</taxon>
        <taxon>Bacillati</taxon>
        <taxon>Bacillota</taxon>
        <taxon>Erysipelotrichia</taxon>
        <taxon>Erysipelotrichales</taxon>
        <taxon>Erysipelotrichaceae</taxon>
        <taxon>Holdemania</taxon>
    </lineage>
</organism>
<keyword evidence="3" id="KW-1185">Reference proteome</keyword>
<gene>
    <name evidence="2" type="ORF">DWY25_04405</name>
</gene>
<protein>
    <recommendedName>
        <fullName evidence="4">Transmembrane protein</fullName>
    </recommendedName>
</protein>